<dbReference type="InterPro" id="IPR001330">
    <property type="entry name" value="Prenyltrans"/>
</dbReference>
<accession>A0A0L0F316</accession>
<gene>
    <name evidence="3" type="ORF">SARC_16449</name>
</gene>
<keyword evidence="4" id="KW-1185">Reference proteome</keyword>
<keyword evidence="1" id="KW-0677">Repeat</keyword>
<feature type="non-terminal residue" evidence="3">
    <location>
        <position position="52"/>
    </location>
</feature>
<dbReference type="Pfam" id="PF00432">
    <property type="entry name" value="Prenyltrans"/>
    <property type="match status" value="1"/>
</dbReference>
<evidence type="ECO:0000313" key="4">
    <source>
        <dbReference type="Proteomes" id="UP000054560"/>
    </source>
</evidence>
<evidence type="ECO:0000313" key="3">
    <source>
        <dbReference type="EMBL" id="KNC71019.1"/>
    </source>
</evidence>
<evidence type="ECO:0000256" key="1">
    <source>
        <dbReference type="ARBA" id="ARBA00022737"/>
    </source>
</evidence>
<organism evidence="3 4">
    <name type="scientific">Sphaeroforma arctica JP610</name>
    <dbReference type="NCBI Taxonomy" id="667725"/>
    <lineage>
        <taxon>Eukaryota</taxon>
        <taxon>Ichthyosporea</taxon>
        <taxon>Ichthyophonida</taxon>
        <taxon>Sphaeroforma</taxon>
    </lineage>
</organism>
<name>A0A0L0F316_9EUKA</name>
<evidence type="ECO:0000259" key="2">
    <source>
        <dbReference type="Pfam" id="PF00432"/>
    </source>
</evidence>
<dbReference type="GO" id="GO:0003824">
    <property type="term" value="F:catalytic activity"/>
    <property type="evidence" value="ECO:0007669"/>
    <property type="project" value="InterPro"/>
</dbReference>
<dbReference type="EMBL" id="KQ249694">
    <property type="protein sequence ID" value="KNC71019.1"/>
    <property type="molecule type" value="Genomic_DNA"/>
</dbReference>
<dbReference type="RefSeq" id="XP_014144921.1">
    <property type="nucleotide sequence ID" value="XM_014289446.1"/>
</dbReference>
<reference evidence="3 4" key="1">
    <citation type="submission" date="2011-02" db="EMBL/GenBank/DDBJ databases">
        <title>The Genome Sequence of Sphaeroforma arctica JP610.</title>
        <authorList>
            <consortium name="The Broad Institute Genome Sequencing Platform"/>
            <person name="Russ C."/>
            <person name="Cuomo C."/>
            <person name="Young S.K."/>
            <person name="Zeng Q."/>
            <person name="Gargeya S."/>
            <person name="Alvarado L."/>
            <person name="Berlin A."/>
            <person name="Chapman S.B."/>
            <person name="Chen Z."/>
            <person name="Freedman E."/>
            <person name="Gellesch M."/>
            <person name="Goldberg J."/>
            <person name="Griggs A."/>
            <person name="Gujja S."/>
            <person name="Heilman E."/>
            <person name="Heiman D."/>
            <person name="Howarth C."/>
            <person name="Mehta T."/>
            <person name="Neiman D."/>
            <person name="Pearson M."/>
            <person name="Roberts A."/>
            <person name="Saif S."/>
            <person name="Shea T."/>
            <person name="Shenoy N."/>
            <person name="Sisk P."/>
            <person name="Stolte C."/>
            <person name="Sykes S."/>
            <person name="White J."/>
            <person name="Yandava C."/>
            <person name="Burger G."/>
            <person name="Gray M.W."/>
            <person name="Holland P.W.H."/>
            <person name="King N."/>
            <person name="Lang F.B.F."/>
            <person name="Roger A.J."/>
            <person name="Ruiz-Trillo I."/>
            <person name="Haas B."/>
            <person name="Nusbaum C."/>
            <person name="Birren B."/>
        </authorList>
    </citation>
    <scope>NUCLEOTIDE SEQUENCE [LARGE SCALE GENOMIC DNA]</scope>
    <source>
        <strain evidence="3 4">JP610</strain>
    </source>
</reference>
<dbReference type="GeneID" id="25916953"/>
<dbReference type="AlphaFoldDB" id="A0A0L0F316"/>
<dbReference type="SUPFAM" id="SSF48239">
    <property type="entry name" value="Terpenoid cyclases/Protein prenyltransferases"/>
    <property type="match status" value="1"/>
</dbReference>
<dbReference type="Gene3D" id="1.50.10.20">
    <property type="match status" value="1"/>
</dbReference>
<dbReference type="STRING" id="667725.A0A0L0F316"/>
<dbReference type="InterPro" id="IPR008930">
    <property type="entry name" value="Terpenoid_cyclase/PrenylTrfase"/>
</dbReference>
<proteinExistence type="predicted"/>
<sequence length="52" mass="5965">PKTLDPPIEYDCSHIAQTYCSLLLLVILGDDLTRVRRWDILEALKQLQKPDG</sequence>
<protein>
    <recommendedName>
        <fullName evidence="2">Prenyltransferase alpha-alpha toroid domain-containing protein</fullName>
    </recommendedName>
</protein>
<dbReference type="Proteomes" id="UP000054560">
    <property type="component" value="Unassembled WGS sequence"/>
</dbReference>
<feature type="domain" description="Prenyltransferase alpha-alpha toroid" evidence="2">
    <location>
        <begin position="10"/>
        <end position="52"/>
    </location>
</feature>
<feature type="non-terminal residue" evidence="3">
    <location>
        <position position="1"/>
    </location>
</feature>